<protein>
    <submittedName>
        <fullName evidence="7">Rhomboid family intramembrane serine protease</fullName>
    </submittedName>
</protein>
<dbReference type="OrthoDB" id="169619at2157"/>
<sequence>MERVTRSPTLKTLQILIGVFLVQILAGIFHIGYGLFALSLPLSVAPWTIVVSVYAHAGLVHLVGNAFALVLFGLAVERVTTPARFHLYFLVSGALAGVTQVAVSGLFGPSVSVIGASGAVFALLGYALTGNALAIGVLSRLSQRAQAGVFVLIAVVVTFLTAGPGVALLAHFTGLVIGLLAGRVRLLHTDGNTDSTTATKP</sequence>
<dbReference type="GO" id="GO:0006508">
    <property type="term" value="P:proteolysis"/>
    <property type="evidence" value="ECO:0007669"/>
    <property type="project" value="UniProtKB-KW"/>
</dbReference>
<evidence type="ECO:0000259" key="6">
    <source>
        <dbReference type="Pfam" id="PF01694"/>
    </source>
</evidence>
<comment type="caution">
    <text evidence="7">The sequence shown here is derived from an EMBL/GenBank/DDBJ whole genome shotgun (WGS) entry which is preliminary data.</text>
</comment>
<feature type="transmembrane region" description="Helical" evidence="5">
    <location>
        <begin position="87"/>
        <end position="107"/>
    </location>
</feature>
<dbReference type="GO" id="GO:0016020">
    <property type="term" value="C:membrane"/>
    <property type="evidence" value="ECO:0007669"/>
    <property type="project" value="UniProtKB-SubCell"/>
</dbReference>
<evidence type="ECO:0000256" key="1">
    <source>
        <dbReference type="ARBA" id="ARBA00004141"/>
    </source>
</evidence>
<dbReference type="Proteomes" id="UP000282322">
    <property type="component" value="Unassembled WGS sequence"/>
</dbReference>
<evidence type="ECO:0000256" key="3">
    <source>
        <dbReference type="ARBA" id="ARBA00022989"/>
    </source>
</evidence>
<evidence type="ECO:0000256" key="5">
    <source>
        <dbReference type="SAM" id="Phobius"/>
    </source>
</evidence>
<feature type="domain" description="Peptidase S54 rhomboid" evidence="6">
    <location>
        <begin position="47"/>
        <end position="184"/>
    </location>
</feature>
<evidence type="ECO:0000313" key="7">
    <source>
        <dbReference type="EMBL" id="RRJ33813.1"/>
    </source>
</evidence>
<comment type="subcellular location">
    <subcellularLocation>
        <location evidence="1">Membrane</location>
        <topology evidence="1">Multi-pass membrane protein</topology>
    </subcellularLocation>
</comment>
<dbReference type="GO" id="GO:0004252">
    <property type="term" value="F:serine-type endopeptidase activity"/>
    <property type="evidence" value="ECO:0007669"/>
    <property type="project" value="InterPro"/>
</dbReference>
<reference evidence="7 8" key="1">
    <citation type="submission" date="2018-11" db="EMBL/GenBank/DDBJ databases">
        <title>Taxonoimc description of Halomarina strain SPP-AMP-1.</title>
        <authorList>
            <person name="Pal Y."/>
            <person name="Srinivasana K."/>
            <person name="Verma A."/>
            <person name="Kumar P."/>
        </authorList>
    </citation>
    <scope>NUCLEOTIDE SEQUENCE [LARGE SCALE GENOMIC DNA]</scope>
    <source>
        <strain evidence="7 8">SPP-AMP-1</strain>
    </source>
</reference>
<keyword evidence="7" id="KW-0645">Protease</keyword>
<keyword evidence="4 5" id="KW-0472">Membrane</keyword>
<dbReference type="PANTHER" id="PTHR43066">
    <property type="entry name" value="RHOMBOID-RELATED PROTEIN"/>
    <property type="match status" value="1"/>
</dbReference>
<keyword evidence="2 5" id="KW-0812">Transmembrane</keyword>
<keyword evidence="3 5" id="KW-1133">Transmembrane helix</keyword>
<dbReference type="SUPFAM" id="SSF144091">
    <property type="entry name" value="Rhomboid-like"/>
    <property type="match status" value="1"/>
</dbReference>
<dbReference type="PANTHER" id="PTHR43066:SF11">
    <property type="entry name" value="PEPTIDASE S54 RHOMBOID DOMAIN-CONTAINING PROTEIN"/>
    <property type="match status" value="1"/>
</dbReference>
<evidence type="ECO:0000313" key="8">
    <source>
        <dbReference type="Proteomes" id="UP000282322"/>
    </source>
</evidence>
<dbReference type="Gene3D" id="1.20.1540.10">
    <property type="entry name" value="Rhomboid-like"/>
    <property type="match status" value="1"/>
</dbReference>
<evidence type="ECO:0000256" key="4">
    <source>
        <dbReference type="ARBA" id="ARBA00023136"/>
    </source>
</evidence>
<keyword evidence="7" id="KW-0378">Hydrolase</keyword>
<keyword evidence="8" id="KW-1185">Reference proteome</keyword>
<name>A0A3P3RN34_9EURY</name>
<feature type="transmembrane region" description="Helical" evidence="5">
    <location>
        <begin position="12"/>
        <end position="33"/>
    </location>
</feature>
<feature type="transmembrane region" description="Helical" evidence="5">
    <location>
        <begin position="150"/>
        <end position="181"/>
    </location>
</feature>
<feature type="transmembrane region" description="Helical" evidence="5">
    <location>
        <begin position="113"/>
        <end position="138"/>
    </location>
</feature>
<dbReference type="InterPro" id="IPR035952">
    <property type="entry name" value="Rhomboid-like_sf"/>
</dbReference>
<gene>
    <name evidence="7" type="ORF">EIK79_03245</name>
</gene>
<evidence type="ECO:0000256" key="2">
    <source>
        <dbReference type="ARBA" id="ARBA00022692"/>
    </source>
</evidence>
<proteinExistence type="predicted"/>
<dbReference type="Pfam" id="PF01694">
    <property type="entry name" value="Rhomboid"/>
    <property type="match status" value="1"/>
</dbReference>
<dbReference type="EMBL" id="RRCH01000003">
    <property type="protein sequence ID" value="RRJ33813.1"/>
    <property type="molecule type" value="Genomic_DNA"/>
</dbReference>
<organism evidence="7 8">
    <name type="scientific">Halocatena pleomorpha</name>
    <dbReference type="NCBI Taxonomy" id="1785090"/>
    <lineage>
        <taxon>Archaea</taxon>
        <taxon>Methanobacteriati</taxon>
        <taxon>Methanobacteriota</taxon>
        <taxon>Stenosarchaea group</taxon>
        <taxon>Halobacteria</taxon>
        <taxon>Halobacteriales</taxon>
        <taxon>Natronomonadaceae</taxon>
        <taxon>Halocatena</taxon>
    </lineage>
</organism>
<dbReference type="InterPro" id="IPR022764">
    <property type="entry name" value="Peptidase_S54_rhomboid_dom"/>
</dbReference>
<accession>A0A3P3RN34</accession>
<feature type="transmembrane region" description="Helical" evidence="5">
    <location>
        <begin position="53"/>
        <end position="75"/>
    </location>
</feature>
<dbReference type="AlphaFoldDB" id="A0A3P3RN34"/>